<evidence type="ECO:0000256" key="1">
    <source>
        <dbReference type="SAM" id="SignalP"/>
    </source>
</evidence>
<proteinExistence type="predicted"/>
<name>F8X064_9BACT</name>
<dbReference type="Proteomes" id="UP000006420">
    <property type="component" value="Unassembled WGS sequence"/>
</dbReference>
<feature type="signal peptide" evidence="1">
    <location>
        <begin position="1"/>
        <end position="26"/>
    </location>
</feature>
<protein>
    <recommendedName>
        <fullName evidence="4">DUF4843 domain-containing protein</fullName>
    </recommendedName>
</protein>
<gene>
    <name evidence="2" type="ORF">HMPREF9456_01826</name>
</gene>
<keyword evidence="3" id="KW-1185">Reference proteome</keyword>
<feature type="chain" id="PRO_5003385948" description="DUF4843 domain-containing protein" evidence="1">
    <location>
        <begin position="27"/>
        <end position="175"/>
    </location>
</feature>
<dbReference type="RefSeq" id="WP_006843197.1">
    <property type="nucleotide sequence ID" value="NZ_AQWJ01000003.1"/>
</dbReference>
<dbReference type="AlphaFoldDB" id="F8X064"/>
<evidence type="ECO:0000313" key="3">
    <source>
        <dbReference type="Proteomes" id="UP000006420"/>
    </source>
</evidence>
<comment type="caution">
    <text evidence="2">The sequence shown here is derived from an EMBL/GenBank/DDBJ whole genome shotgun (WGS) entry which is preliminary data.</text>
</comment>
<dbReference type="EMBL" id="ADLW01000006">
    <property type="protein sequence ID" value="EGK03759.1"/>
    <property type="molecule type" value="Genomic_DNA"/>
</dbReference>
<evidence type="ECO:0000313" key="2">
    <source>
        <dbReference type="EMBL" id="EGK03759.1"/>
    </source>
</evidence>
<reference evidence="2 3" key="1">
    <citation type="submission" date="2011-04" db="EMBL/GenBank/DDBJ databases">
        <title>The Genome Sequence of Dysgonomonas mossii DSM 22836.</title>
        <authorList>
            <consortium name="The Broad Institute Genome Sequencing Platform"/>
            <person name="Earl A."/>
            <person name="Ward D."/>
            <person name="Feldgarden M."/>
            <person name="Gevers D."/>
            <person name="Pudlo N."/>
            <person name="Martens E."/>
            <person name="Allen-Vercoe E."/>
            <person name="Young S.K."/>
            <person name="Zeng Q."/>
            <person name="Gargeya S."/>
            <person name="Fitzgerald M."/>
            <person name="Haas B."/>
            <person name="Abouelleil A."/>
            <person name="Alvarado L."/>
            <person name="Arachchi H.M."/>
            <person name="Berlin A."/>
            <person name="Brown A."/>
            <person name="Chapman S.B."/>
            <person name="Chen Z."/>
            <person name="Dunbar C."/>
            <person name="Freedman E."/>
            <person name="Gearin G."/>
            <person name="Gellesch M."/>
            <person name="Goldberg J."/>
            <person name="Griggs A."/>
            <person name="Gujja S."/>
            <person name="Heiman D."/>
            <person name="Howarth C."/>
            <person name="Larson L."/>
            <person name="Lui A."/>
            <person name="MacDonald P.J.P."/>
            <person name="Mehta T."/>
            <person name="Montmayeur A."/>
            <person name="Murphy C."/>
            <person name="Neiman D."/>
            <person name="Pearson M."/>
            <person name="Priest M."/>
            <person name="Roberts A."/>
            <person name="Saif S."/>
            <person name="Shea T."/>
            <person name="Shenoy N."/>
            <person name="Sisk P."/>
            <person name="Stolte C."/>
            <person name="Sykes S."/>
            <person name="Yandava C."/>
            <person name="Wortman J."/>
            <person name="Nusbaum C."/>
            <person name="Birren B."/>
        </authorList>
    </citation>
    <scope>NUCLEOTIDE SEQUENCE [LARGE SCALE GENOMIC DNA]</scope>
    <source>
        <strain evidence="2 3">DSM 22836</strain>
    </source>
</reference>
<sequence length="175" mass="20188">MKYYMNKLCVILFTLLVLVGFSSCETDENYYWKSGTLDIKFNLNIDHNGYGQAYTTVRITEIPQFNPSREDLIGIKTNDSWLTISNLLRGDVINRFYIEVPGVGVYAYETPISIREDGAKITIDDNAYFNFMRNVNELLYRNGAVDMKITFYSNIYDGGPAYFDISNNLDLEVRD</sequence>
<dbReference type="HOGENOM" id="CLU_1530230_0_0_10"/>
<evidence type="ECO:0008006" key="4">
    <source>
        <dbReference type="Google" id="ProtNLM"/>
    </source>
</evidence>
<organism evidence="2 3">
    <name type="scientific">Dysgonomonas mossii DSM 22836</name>
    <dbReference type="NCBI Taxonomy" id="742767"/>
    <lineage>
        <taxon>Bacteria</taxon>
        <taxon>Pseudomonadati</taxon>
        <taxon>Bacteroidota</taxon>
        <taxon>Bacteroidia</taxon>
        <taxon>Bacteroidales</taxon>
        <taxon>Dysgonomonadaceae</taxon>
        <taxon>Dysgonomonas</taxon>
    </lineage>
</organism>
<accession>F8X064</accession>
<dbReference type="GeneID" id="78082470"/>
<keyword evidence="1" id="KW-0732">Signal</keyword>
<dbReference type="PROSITE" id="PS51257">
    <property type="entry name" value="PROKAR_LIPOPROTEIN"/>
    <property type="match status" value="1"/>
</dbReference>